<protein>
    <submittedName>
        <fullName evidence="1">Uncharacterized protein</fullName>
    </submittedName>
</protein>
<dbReference type="EMBL" id="CP069114">
    <property type="protein sequence ID" value="QSS64633.1"/>
    <property type="molecule type" value="Genomic_DNA"/>
</dbReference>
<proteinExistence type="predicted"/>
<dbReference type="AlphaFoldDB" id="A0A8A1MJ05"/>
<dbReference type="Proteomes" id="UP000663671">
    <property type="component" value="Chromosome 1"/>
</dbReference>
<organism evidence="1 2">
    <name type="scientific">Ajellomyces capsulatus</name>
    <name type="common">Darling's disease fungus</name>
    <name type="synonym">Histoplasma capsulatum</name>
    <dbReference type="NCBI Taxonomy" id="5037"/>
    <lineage>
        <taxon>Eukaryota</taxon>
        <taxon>Fungi</taxon>
        <taxon>Dikarya</taxon>
        <taxon>Ascomycota</taxon>
        <taxon>Pezizomycotina</taxon>
        <taxon>Eurotiomycetes</taxon>
        <taxon>Eurotiomycetidae</taxon>
        <taxon>Onygenales</taxon>
        <taxon>Ajellomycetaceae</taxon>
        <taxon>Histoplasma</taxon>
    </lineage>
</organism>
<accession>A0A8A1MJ05</accession>
<name>A0A8A1MJ05_AJECA</name>
<reference evidence="1" key="1">
    <citation type="submission" date="2021-01" db="EMBL/GenBank/DDBJ databases">
        <title>Chromosome-level genome assembly of a human fungal pathogen reveals clustering of transcriptionally co-regulated genes.</title>
        <authorList>
            <person name="Voorhies M."/>
            <person name="Cohen S."/>
            <person name="Shea T.P."/>
            <person name="Petrus S."/>
            <person name="Munoz J.F."/>
            <person name="Poplawski S."/>
            <person name="Goldman W.E."/>
            <person name="Michael T."/>
            <person name="Cuomo C.A."/>
            <person name="Sil A."/>
            <person name="Beyhan S."/>
        </authorList>
    </citation>
    <scope>NUCLEOTIDE SEQUENCE</scope>
    <source>
        <strain evidence="1">WU24</strain>
    </source>
</reference>
<dbReference type="VEuPathDB" id="FungiDB:I7I51_01702"/>
<evidence type="ECO:0000313" key="2">
    <source>
        <dbReference type="Proteomes" id="UP000663671"/>
    </source>
</evidence>
<sequence>MPYPNILQGQDQCLILRYPDDHRDLEEAQRSERTSKRSLKSVLFISSKQGTNFMIFPSIYSRNIICPRPYVSSWEAEDIAALGVPREDSTTLSLFRSRRFDPVENSQTTN</sequence>
<evidence type="ECO:0000313" key="1">
    <source>
        <dbReference type="EMBL" id="QSS64633.1"/>
    </source>
</evidence>
<gene>
    <name evidence="1" type="ORF">I7I51_01702</name>
</gene>